<reference evidence="7" key="1">
    <citation type="submission" date="2015-01" db="EMBL/GenBank/DDBJ databases">
        <title>Flavisolibacter sp./LCS9/ whole genome sequencing.</title>
        <authorList>
            <person name="Kim M.K."/>
            <person name="Srinivasan S."/>
            <person name="Lee J.-J."/>
        </authorList>
    </citation>
    <scope>NUCLEOTIDE SEQUENCE [LARGE SCALE GENOMIC DNA]</scope>
    <source>
        <strain evidence="7">LCS9</strain>
    </source>
</reference>
<dbReference type="InterPro" id="IPR022572">
    <property type="entry name" value="DNA_rep/recomb_RecO_N"/>
</dbReference>
<dbReference type="Proteomes" id="UP000077177">
    <property type="component" value="Chromosome"/>
</dbReference>
<dbReference type="InterPro" id="IPR037278">
    <property type="entry name" value="ARFGAP/RecO"/>
</dbReference>
<reference evidence="6 7" key="2">
    <citation type="journal article" date="2016" name="Int. J. Syst. Evol. Microbiol.">
        <title>Flavisolibacter tropicus sp. nov., isolated from tropical soil.</title>
        <authorList>
            <person name="Lee J.J."/>
            <person name="Kang M.S."/>
            <person name="Kim G.S."/>
            <person name="Lee C.S."/>
            <person name="Lim S."/>
            <person name="Lee J."/>
            <person name="Roh S.H."/>
            <person name="Kang H."/>
            <person name="Ha J.M."/>
            <person name="Bae S."/>
            <person name="Jung H.Y."/>
            <person name="Kim M.K."/>
        </authorList>
    </citation>
    <scope>NUCLEOTIDE SEQUENCE [LARGE SCALE GENOMIC DNA]</scope>
    <source>
        <strain evidence="6 7">LCS9</strain>
    </source>
</reference>
<dbReference type="NCBIfam" id="TIGR00613">
    <property type="entry name" value="reco"/>
    <property type="match status" value="1"/>
</dbReference>
<evidence type="ECO:0000256" key="2">
    <source>
        <dbReference type="ARBA" id="ARBA00023172"/>
    </source>
</evidence>
<dbReference type="GO" id="GO:0043590">
    <property type="term" value="C:bacterial nucleoid"/>
    <property type="evidence" value="ECO:0007669"/>
    <property type="project" value="TreeGrafter"/>
</dbReference>
<protein>
    <recommendedName>
        <fullName evidence="4">DNA repair protein RecO</fullName>
    </recommendedName>
    <alternativeName>
        <fullName evidence="4">Recombination protein O</fullName>
    </alternativeName>
</protein>
<dbReference type="STRING" id="1492898.SY85_18765"/>
<evidence type="ECO:0000313" key="7">
    <source>
        <dbReference type="Proteomes" id="UP000077177"/>
    </source>
</evidence>
<dbReference type="InterPro" id="IPR003717">
    <property type="entry name" value="RecO"/>
</dbReference>
<feature type="domain" description="DNA replication/recombination mediator RecO N-terminal" evidence="5">
    <location>
        <begin position="1"/>
        <end position="80"/>
    </location>
</feature>
<dbReference type="AlphaFoldDB" id="A0A172TZC7"/>
<dbReference type="Pfam" id="PF02565">
    <property type="entry name" value="RecO_C"/>
    <property type="match status" value="1"/>
</dbReference>
<dbReference type="HAMAP" id="MF_00201">
    <property type="entry name" value="RecO"/>
    <property type="match status" value="1"/>
</dbReference>
<dbReference type="InterPro" id="IPR012340">
    <property type="entry name" value="NA-bd_OB-fold"/>
</dbReference>
<dbReference type="SUPFAM" id="SSF50249">
    <property type="entry name" value="Nucleic acid-binding proteins"/>
    <property type="match status" value="1"/>
</dbReference>
<dbReference type="RefSeq" id="WP_066406482.1">
    <property type="nucleotide sequence ID" value="NZ_CP011390.1"/>
</dbReference>
<dbReference type="OrthoDB" id="9789152at2"/>
<sequence length="245" mass="28380">MVHKTKGVVLRTVKFGETSIVVSVFTELFGLQSYLVNGIRQVSKKGTAKGAYFQPASLLELVVYKNEFKNLQRIKEYKWSYLYQHLFSDIFKNAVALFAIELLNKCLKEPEPNNELFYFIEDALLHLDEASPTVTANFPLFIALHLAVFFGFRINDEYTEAKHYLDLQEGVFTEEQPQHSYYLIDREAEAVSHILKVMQPSELEDVKLNQDMRRRILTALEGYYALHVPDFGTMRTLPVLREISN</sequence>
<accession>A0A172TZC7</accession>
<name>A0A172TZC7_9BACT</name>
<evidence type="ECO:0000256" key="3">
    <source>
        <dbReference type="ARBA" id="ARBA00023204"/>
    </source>
</evidence>
<dbReference type="PATRIC" id="fig|1492898.3.peg.4084"/>
<dbReference type="GO" id="GO:0006310">
    <property type="term" value="P:DNA recombination"/>
    <property type="evidence" value="ECO:0007669"/>
    <property type="project" value="UniProtKB-UniRule"/>
</dbReference>
<comment type="function">
    <text evidence="4">Involved in DNA repair and RecF pathway recombination.</text>
</comment>
<dbReference type="PANTHER" id="PTHR33991">
    <property type="entry name" value="DNA REPAIR PROTEIN RECO"/>
    <property type="match status" value="1"/>
</dbReference>
<gene>
    <name evidence="4" type="primary">recO</name>
    <name evidence="6" type="ORF">SY85_18765</name>
</gene>
<evidence type="ECO:0000256" key="4">
    <source>
        <dbReference type="HAMAP-Rule" id="MF_00201"/>
    </source>
</evidence>
<organism evidence="6 7">
    <name type="scientific">Flavisolibacter tropicus</name>
    <dbReference type="NCBI Taxonomy" id="1492898"/>
    <lineage>
        <taxon>Bacteria</taxon>
        <taxon>Pseudomonadati</taxon>
        <taxon>Bacteroidota</taxon>
        <taxon>Chitinophagia</taxon>
        <taxon>Chitinophagales</taxon>
        <taxon>Chitinophagaceae</taxon>
        <taxon>Flavisolibacter</taxon>
    </lineage>
</organism>
<evidence type="ECO:0000313" key="6">
    <source>
        <dbReference type="EMBL" id="ANE52224.1"/>
    </source>
</evidence>
<keyword evidence="3 4" id="KW-0234">DNA repair</keyword>
<comment type="similarity">
    <text evidence="4">Belongs to the RecO family.</text>
</comment>
<evidence type="ECO:0000256" key="1">
    <source>
        <dbReference type="ARBA" id="ARBA00022763"/>
    </source>
</evidence>
<evidence type="ECO:0000259" key="5">
    <source>
        <dbReference type="Pfam" id="PF11967"/>
    </source>
</evidence>
<dbReference type="KEGG" id="fla:SY85_18765"/>
<keyword evidence="1 4" id="KW-0227">DNA damage</keyword>
<keyword evidence="7" id="KW-1185">Reference proteome</keyword>
<dbReference type="SUPFAM" id="SSF57863">
    <property type="entry name" value="ArfGap/RecO-like zinc finger"/>
    <property type="match status" value="1"/>
</dbReference>
<dbReference type="EMBL" id="CP011390">
    <property type="protein sequence ID" value="ANE52224.1"/>
    <property type="molecule type" value="Genomic_DNA"/>
</dbReference>
<dbReference type="PANTHER" id="PTHR33991:SF1">
    <property type="entry name" value="DNA REPAIR PROTEIN RECO"/>
    <property type="match status" value="1"/>
</dbReference>
<dbReference type="Gene3D" id="2.40.50.140">
    <property type="entry name" value="Nucleic acid-binding proteins"/>
    <property type="match status" value="1"/>
</dbReference>
<keyword evidence="2 4" id="KW-0233">DNA recombination</keyword>
<proteinExistence type="inferred from homology"/>
<dbReference type="Pfam" id="PF11967">
    <property type="entry name" value="RecO_N"/>
    <property type="match status" value="1"/>
</dbReference>
<dbReference type="GO" id="GO:0006302">
    <property type="term" value="P:double-strand break repair"/>
    <property type="evidence" value="ECO:0007669"/>
    <property type="project" value="TreeGrafter"/>
</dbReference>